<sequence length="201" mass="20787">MTSRAWPVPAGLLALAAIPLTAGVLRLIQLGGGPPAIPADPRFAATSVPLVLHIVGAVGYAVGGAFQFVPWLRRTHPAWHRRAGRVLGATGLVIAGSAVWMTLAYAPKPGTGDLLYVLRLVFATAMAACLVLGVAAARRHNLAAHRGWMIRAYAIALAAGTQAFTDPIGAAVLGSGVLAADLAKGAGWIINLAVAEWIIRR</sequence>
<keyword evidence="1" id="KW-0472">Membrane</keyword>
<keyword evidence="1" id="KW-0812">Transmembrane</keyword>
<comment type="caution">
    <text evidence="2">The sequence shown here is derived from an EMBL/GenBank/DDBJ whole genome shotgun (WGS) entry which is preliminary data.</text>
</comment>
<protein>
    <submittedName>
        <fullName evidence="2">Membrane protein</fullName>
    </submittedName>
</protein>
<gene>
    <name evidence="2" type="ORF">Adu01nite_30380</name>
</gene>
<dbReference type="Proteomes" id="UP000637628">
    <property type="component" value="Unassembled WGS sequence"/>
</dbReference>
<dbReference type="RefSeq" id="WP_203727458.1">
    <property type="nucleotide sequence ID" value="NZ_BAAATX010000005.1"/>
</dbReference>
<dbReference type="InterPro" id="IPR018750">
    <property type="entry name" value="DUF2306_membrane"/>
</dbReference>
<evidence type="ECO:0000313" key="2">
    <source>
        <dbReference type="EMBL" id="GIE01688.1"/>
    </source>
</evidence>
<feature type="transmembrane region" description="Helical" evidence="1">
    <location>
        <begin position="50"/>
        <end position="72"/>
    </location>
</feature>
<feature type="transmembrane region" description="Helical" evidence="1">
    <location>
        <begin position="177"/>
        <end position="199"/>
    </location>
</feature>
<organism evidence="2 3">
    <name type="scientific">Paractinoplanes durhamensis</name>
    <dbReference type="NCBI Taxonomy" id="113563"/>
    <lineage>
        <taxon>Bacteria</taxon>
        <taxon>Bacillati</taxon>
        <taxon>Actinomycetota</taxon>
        <taxon>Actinomycetes</taxon>
        <taxon>Micromonosporales</taxon>
        <taxon>Micromonosporaceae</taxon>
        <taxon>Paractinoplanes</taxon>
    </lineage>
</organism>
<feature type="transmembrane region" description="Helical" evidence="1">
    <location>
        <begin position="116"/>
        <end position="136"/>
    </location>
</feature>
<evidence type="ECO:0000313" key="3">
    <source>
        <dbReference type="Proteomes" id="UP000637628"/>
    </source>
</evidence>
<keyword evidence="3" id="KW-1185">Reference proteome</keyword>
<feature type="transmembrane region" description="Helical" evidence="1">
    <location>
        <begin position="84"/>
        <end position="104"/>
    </location>
</feature>
<reference evidence="2 3" key="1">
    <citation type="submission" date="2021-01" db="EMBL/GenBank/DDBJ databases">
        <title>Whole genome shotgun sequence of Actinoplanes durhamensis NBRC 14914.</title>
        <authorList>
            <person name="Komaki H."/>
            <person name="Tamura T."/>
        </authorList>
    </citation>
    <scope>NUCLEOTIDE SEQUENCE [LARGE SCALE GENOMIC DNA]</scope>
    <source>
        <strain evidence="2 3">NBRC 14914</strain>
    </source>
</reference>
<evidence type="ECO:0000256" key="1">
    <source>
        <dbReference type="SAM" id="Phobius"/>
    </source>
</evidence>
<dbReference type="EMBL" id="BOML01000025">
    <property type="protein sequence ID" value="GIE01688.1"/>
    <property type="molecule type" value="Genomic_DNA"/>
</dbReference>
<dbReference type="Pfam" id="PF10067">
    <property type="entry name" value="DUF2306"/>
    <property type="match status" value="1"/>
</dbReference>
<keyword evidence="1" id="KW-1133">Transmembrane helix</keyword>
<feature type="transmembrane region" description="Helical" evidence="1">
    <location>
        <begin position="148"/>
        <end position="165"/>
    </location>
</feature>
<name>A0ABQ3YVV6_9ACTN</name>
<accession>A0ABQ3YVV6</accession>
<proteinExistence type="predicted"/>